<dbReference type="SUPFAM" id="SSF109709">
    <property type="entry name" value="KorB DNA-binding domain-like"/>
    <property type="match status" value="1"/>
</dbReference>
<evidence type="ECO:0000313" key="6">
    <source>
        <dbReference type="EMBL" id="QOT73749.1"/>
    </source>
</evidence>
<dbReference type="InterPro" id="IPR004437">
    <property type="entry name" value="ParB/RepB/Spo0J"/>
</dbReference>
<dbReference type="SUPFAM" id="SSF110849">
    <property type="entry name" value="ParB/Sulfiredoxin"/>
    <property type="match status" value="1"/>
</dbReference>
<feature type="region of interest" description="Disordered" evidence="2">
    <location>
        <begin position="1"/>
        <end position="54"/>
    </location>
</feature>
<dbReference type="Gene3D" id="3.90.1530.10">
    <property type="entry name" value="Conserved hypothetical protein from pyrococcus furiosus pfu- 392566-001, ParB domain"/>
    <property type="match status" value="1"/>
</dbReference>
<dbReference type="Proteomes" id="UP000221538">
    <property type="component" value="Unassembled WGS sequence"/>
</dbReference>
<reference evidence="5" key="3">
    <citation type="journal article" date="2014" name="Int. J. Syst. Evol. Microbiol.">
        <title>Complete genome of a new Firmicutes species belonging to the dominant human colonic microbiota ('Ruminococcus bicirculans') reveals two chromosomes and a selective capacity to utilize plant glucans.</title>
        <authorList>
            <consortium name="NISC Comparative Sequencing Program"/>
            <person name="Wegmann U."/>
            <person name="Louis P."/>
            <person name="Goesmann A."/>
            <person name="Henrissat B."/>
            <person name="Duncan S.H."/>
            <person name="Flint H.J."/>
        </authorList>
    </citation>
    <scope>NUCLEOTIDE SEQUENCE</scope>
    <source>
        <strain evidence="5">CCM 7327</strain>
    </source>
</reference>
<reference evidence="6" key="8">
    <citation type="journal article" date="2021" name="Microbiol. Resour. Announc.">
        <title>Complete Genome Sequence of Sphingobium barthaii KK22, a High-Molecular-Weight Polycyclic Aromatic Hydrocarbon-Degrading Soil Bacterium.</title>
        <authorList>
            <person name="Mori J.F."/>
            <person name="Kanaly R.A."/>
        </authorList>
    </citation>
    <scope>NUCLEOTIDE SEQUENCE</scope>
    <source>
        <strain evidence="6">KK22</strain>
    </source>
</reference>
<dbReference type="InterPro" id="IPR040873">
    <property type="entry name" value="SoPB_HTH"/>
</dbReference>
<dbReference type="PANTHER" id="PTHR33375:SF1">
    <property type="entry name" value="CHROMOSOME-PARTITIONING PROTEIN PARB-RELATED"/>
    <property type="match status" value="1"/>
</dbReference>
<reference evidence="8" key="7">
    <citation type="submission" date="2020-08" db="EMBL/GenBank/DDBJ databases">
        <title>Complete genome sequence of Sphingobium barthaii strain KK22, a high-molecular-weight polycyclic aromatic hydrocarbon-degrading soil bacterium.</title>
        <authorList>
            <person name="Mori J.F."/>
            <person name="Kanaly R.A."/>
        </authorList>
    </citation>
    <scope>NUCLEOTIDE SEQUENCE [LARGE SCALE GENOMIC DNA]</scope>
    <source>
        <strain evidence="8">KK22</strain>
    </source>
</reference>
<evidence type="ECO:0000313" key="7">
    <source>
        <dbReference type="Proteomes" id="UP000221538"/>
    </source>
</evidence>
<dbReference type="EMBL" id="CP060036">
    <property type="protein sequence ID" value="QOT73749.1"/>
    <property type="molecule type" value="Genomic_DNA"/>
</dbReference>
<reference evidence="4" key="4">
    <citation type="submission" date="2017-10" db="EMBL/GenBank/DDBJ databases">
        <title>Bioaugmenting a lab-scale membrane bioreactor with Sphingobium fuliginis OMI to degrade 4-tert-butylphenol.</title>
        <authorList>
            <person name="Takada K."/>
            <person name="Shiba T."/>
            <person name="Soda S."/>
            <person name="Inoue D."/>
            <person name="Miyake M."/>
            <person name="Eguchi M."/>
            <person name="Ike M."/>
        </authorList>
    </citation>
    <scope>NUCLEOTIDE SEQUENCE</scope>
    <source>
        <strain evidence="4">OMI</strain>
    </source>
</reference>
<dbReference type="GO" id="GO:0005694">
    <property type="term" value="C:chromosome"/>
    <property type="evidence" value="ECO:0007669"/>
    <property type="project" value="TreeGrafter"/>
</dbReference>
<dbReference type="InterPro" id="IPR050336">
    <property type="entry name" value="Chromosome_partition/occlusion"/>
</dbReference>
<reference evidence="5" key="9">
    <citation type="submission" date="2024-05" db="EMBL/GenBank/DDBJ databases">
        <authorList>
            <person name="Sun Q."/>
            <person name="Sedlacek I."/>
        </authorList>
    </citation>
    <scope>NUCLEOTIDE SEQUENCE</scope>
    <source>
        <strain evidence="5">CCM 7327</strain>
    </source>
</reference>
<dbReference type="Pfam" id="PF18090">
    <property type="entry name" value="SoPB_HTH"/>
    <property type="match status" value="1"/>
</dbReference>
<dbReference type="CDD" id="cd16405">
    <property type="entry name" value="RepB_like_N"/>
    <property type="match status" value="1"/>
</dbReference>
<reference evidence="4 7" key="2">
    <citation type="journal article" date="2013" name="Environ. Sci. Technol.">
        <title>The 4-tert-butylphenol-utilizing bacterium Sphingobium fuliginis OMI can degrade bisphenols via phenolic ring hydroxylation and meta-cleavage pathway.</title>
        <authorList>
            <person name="Ogata Y."/>
            <person name="Goda S."/>
            <person name="Toyama T."/>
            <person name="Sei K."/>
            <person name="Ike M."/>
        </authorList>
    </citation>
    <scope>NUCLEOTIDE SEQUENCE [LARGE SCALE GENOMIC DNA]</scope>
    <source>
        <strain evidence="4 7">OMI</strain>
    </source>
</reference>
<name>A0A292ZLZ5_SPHSA</name>
<dbReference type="EMBL" id="BEWI01000032">
    <property type="protein sequence ID" value="GAY23899.1"/>
    <property type="molecule type" value="Genomic_DNA"/>
</dbReference>
<reference evidence="4" key="5">
    <citation type="submission" date="2017-10" db="EMBL/GenBank/DDBJ databases">
        <authorList>
            <person name="Banno H."/>
            <person name="Chua N.-H."/>
        </authorList>
    </citation>
    <scope>NUCLEOTIDE SEQUENCE</scope>
    <source>
        <strain evidence="4">OMI</strain>
    </source>
</reference>
<dbReference type="KEGG" id="sbar:H5V43_21370"/>
<sequence length="369" mass="40097">MARKQSDYLAALLSDEPEAAAATPVEPEEAGPPASPLSPSSSPSSGPAAPRQDRARGTTLLGRESALARLASGEVRQVTQLLLDPAKVRIWSGNARLYAHLNEENCRELIDSIIAEGGQKVPAVVRRIEGDPDHDYEVIAGTRRHWSISWLRANSYSDMMFVAQVAQLDDEAAFRLADLENRARKDVSDLERARNYADALKAHYGSHLTRMAERLKLSKGWLSKMIKVAGIEDAVIDAFASPADVQLKPAYALAQSLDDPKGAPAIRAEANRLASEQRALRSAGAAPIPASDVLKRLLDAPRAAQSAPREEPFTWTTHYGRPALTVQSVNRQGVTIRLHAGSGADMETLATALRDTLEHLERQGMGLQR</sequence>
<dbReference type="EMBL" id="BMDU01000007">
    <property type="protein sequence ID" value="GFZ98900.1"/>
    <property type="molecule type" value="Genomic_DNA"/>
</dbReference>
<evidence type="ECO:0000256" key="2">
    <source>
        <dbReference type="SAM" id="MobiDB-lite"/>
    </source>
</evidence>
<evidence type="ECO:0000259" key="3">
    <source>
        <dbReference type="SMART" id="SM00470"/>
    </source>
</evidence>
<dbReference type="Proteomes" id="UP000593663">
    <property type="component" value="Chromosome 2"/>
</dbReference>
<feature type="domain" description="ParB-like N-terminal" evidence="3">
    <location>
        <begin position="81"/>
        <end position="182"/>
    </location>
</feature>
<protein>
    <submittedName>
        <fullName evidence="4">Chromosome partitioning protein ParB</fullName>
    </submittedName>
    <submittedName>
        <fullName evidence="6">ParB/RepB/Spo0J family partition protein</fullName>
    </submittedName>
</protein>
<dbReference type="InterPro" id="IPR037972">
    <property type="entry name" value="RepB_N"/>
</dbReference>
<dbReference type="NCBIfam" id="TIGR00180">
    <property type="entry name" value="parB_part"/>
    <property type="match status" value="1"/>
</dbReference>
<keyword evidence="9" id="KW-1185">Reference proteome</keyword>
<dbReference type="RefSeq" id="WP_044661012.1">
    <property type="nucleotide sequence ID" value="NZ_BEWI01000032.1"/>
</dbReference>
<dbReference type="InterPro" id="IPR036086">
    <property type="entry name" value="ParB/Sulfiredoxin_sf"/>
</dbReference>
<reference evidence="4 7" key="1">
    <citation type="journal article" date="2013" name="Biodegradation">
        <title>Occurrence of 4-tert-butylphenol (4-t-BP) biodegradation in an aquatic sample caused by the presence of Spirodela polyrrhiza and isolation of a 4-t-BP-utilizing bacterium.</title>
        <authorList>
            <person name="Ogata Y."/>
            <person name="Toyama T."/>
            <person name="Yu N."/>
            <person name="Wang X."/>
            <person name="Sei K."/>
            <person name="Ike M."/>
        </authorList>
    </citation>
    <scope>NUCLEOTIDE SEQUENCE [LARGE SCALE GENOMIC DNA]</scope>
    <source>
        <strain evidence="4 7">OMI</strain>
    </source>
</reference>
<dbReference type="InterPro" id="IPR003115">
    <property type="entry name" value="ParB_N"/>
</dbReference>
<dbReference type="GO" id="GO:0007059">
    <property type="term" value="P:chromosome segregation"/>
    <property type="evidence" value="ECO:0007669"/>
    <property type="project" value="TreeGrafter"/>
</dbReference>
<evidence type="ECO:0000313" key="9">
    <source>
        <dbReference type="Proteomes" id="UP000628109"/>
    </source>
</evidence>
<dbReference type="AlphaFoldDB" id="A0A292ZLZ5"/>
<organism evidence="4 7">
    <name type="scientific">Sphingobium fuliginis (strain ATCC 27551)</name>
    <dbReference type="NCBI Taxonomy" id="336203"/>
    <lineage>
        <taxon>Bacteria</taxon>
        <taxon>Pseudomonadati</taxon>
        <taxon>Pseudomonadota</taxon>
        <taxon>Alphaproteobacteria</taxon>
        <taxon>Sphingomonadales</taxon>
        <taxon>Sphingomonadaceae</taxon>
        <taxon>Sphingobium</taxon>
    </lineage>
</organism>
<gene>
    <name evidence="5" type="ORF">GCM10019071_31710</name>
    <name evidence="6" type="ORF">H5V43_21370</name>
    <name evidence="4" type="ORF">SFOMI_4477</name>
</gene>
<evidence type="ECO:0000313" key="8">
    <source>
        <dbReference type="Proteomes" id="UP000593663"/>
    </source>
</evidence>
<evidence type="ECO:0000313" key="5">
    <source>
        <dbReference type="EMBL" id="GFZ98900.1"/>
    </source>
</evidence>
<dbReference type="Proteomes" id="UP000628109">
    <property type="component" value="Unassembled WGS sequence"/>
</dbReference>
<dbReference type="GO" id="GO:0003677">
    <property type="term" value="F:DNA binding"/>
    <property type="evidence" value="ECO:0007669"/>
    <property type="project" value="InterPro"/>
</dbReference>
<reference evidence="9" key="6">
    <citation type="journal article" date="2019" name="Int. J. Syst. Evol. Microbiol.">
        <title>The Global Catalogue of Microorganisms (GCM) 10K type strain sequencing project: providing services to taxonomists for standard genome sequencing and annotation.</title>
        <authorList>
            <consortium name="The Broad Institute Genomics Platform"/>
            <consortium name="The Broad Institute Genome Sequencing Center for Infectious Disease"/>
            <person name="Wu L."/>
            <person name="Ma J."/>
        </authorList>
    </citation>
    <scope>NUCLEOTIDE SEQUENCE [LARGE SCALE GENOMIC DNA]</scope>
    <source>
        <strain evidence="9">CCM 7327</strain>
    </source>
</reference>
<proteinExistence type="inferred from homology"/>
<dbReference type="SMART" id="SM00470">
    <property type="entry name" value="ParB"/>
    <property type="match status" value="1"/>
</dbReference>
<accession>A0A292ZLZ5</accession>
<evidence type="ECO:0000313" key="4">
    <source>
        <dbReference type="EMBL" id="GAY23899.1"/>
    </source>
</evidence>
<dbReference type="Gene3D" id="1.10.10.2830">
    <property type="match status" value="1"/>
</dbReference>
<dbReference type="PANTHER" id="PTHR33375">
    <property type="entry name" value="CHROMOSOME-PARTITIONING PROTEIN PARB-RELATED"/>
    <property type="match status" value="1"/>
</dbReference>
<feature type="compositionally biased region" description="Low complexity" evidence="2">
    <location>
        <begin position="37"/>
        <end position="50"/>
    </location>
</feature>
<comment type="similarity">
    <text evidence="1">Belongs to the ParB family.</text>
</comment>
<evidence type="ECO:0000256" key="1">
    <source>
        <dbReference type="ARBA" id="ARBA00006295"/>
    </source>
</evidence>